<dbReference type="SUPFAM" id="SSF53335">
    <property type="entry name" value="S-adenosyl-L-methionine-dependent methyltransferases"/>
    <property type="match status" value="1"/>
</dbReference>
<dbReference type="GO" id="GO:0032259">
    <property type="term" value="P:methylation"/>
    <property type="evidence" value="ECO:0007669"/>
    <property type="project" value="UniProtKB-KW"/>
</dbReference>
<reference evidence="2 3" key="1">
    <citation type="journal article" date="2018" name="bioRxiv">
        <title>Evidence of independent acquisition and adaption of ultra-small bacteria to human hosts across the highly diverse yet reduced genomes of the phylum Saccharibacteria.</title>
        <authorList>
            <person name="McLean J.S."/>
            <person name="Bor B."/>
            <person name="To T.T."/>
            <person name="Liu Q."/>
            <person name="Kearns K.A."/>
            <person name="Solden L.M."/>
            <person name="Wrighton K.C."/>
            <person name="He X."/>
            <person name="Shi W."/>
        </authorList>
    </citation>
    <scope>NUCLEOTIDE SEQUENCE [LARGE SCALE GENOMIC DNA]</scope>
    <source>
        <strain evidence="2 3">TM7_G3_2_Rum_HOT_351B</strain>
    </source>
</reference>
<dbReference type="Proteomes" id="UP001191019">
    <property type="component" value="Unassembled WGS sequence"/>
</dbReference>
<dbReference type="CDD" id="cd02440">
    <property type="entry name" value="AdoMet_MTases"/>
    <property type="match status" value="1"/>
</dbReference>
<dbReference type="PANTHER" id="PTHR43591:SF24">
    <property type="entry name" value="2-METHOXY-6-POLYPRENYL-1,4-BENZOQUINOL METHYLASE, MITOCHONDRIAL"/>
    <property type="match status" value="1"/>
</dbReference>
<protein>
    <submittedName>
        <fullName evidence="2">S-adenosylmethionine-dependent methyltransferase</fullName>
        <ecNumber evidence="2">2.1.1.-</ecNumber>
    </submittedName>
</protein>
<comment type="caution">
    <text evidence="2">The sequence shown here is derived from an EMBL/GenBank/DDBJ whole genome shotgun (WGS) entry which is preliminary data.</text>
</comment>
<evidence type="ECO:0000259" key="1">
    <source>
        <dbReference type="Pfam" id="PF08241"/>
    </source>
</evidence>
<dbReference type="Pfam" id="PF08241">
    <property type="entry name" value="Methyltransf_11"/>
    <property type="match status" value="1"/>
</dbReference>
<evidence type="ECO:0000313" key="3">
    <source>
        <dbReference type="Proteomes" id="UP001191019"/>
    </source>
</evidence>
<dbReference type="EMBL" id="PRLM01000003">
    <property type="protein sequence ID" value="RYC74787.1"/>
    <property type="molecule type" value="Genomic_DNA"/>
</dbReference>
<keyword evidence="2" id="KW-0808">Transferase</keyword>
<dbReference type="InterPro" id="IPR013216">
    <property type="entry name" value="Methyltransf_11"/>
</dbReference>
<sequence length="252" mass="29309">MVAMSEKVISDYNGYDYKKIFWEDADREYEDQADRMAIRKLLPKRMEKFADIGGGYGRLANEYLRRARKVYLFDYSKTELEQAKEIYGDKIETKAGDIYELPFKDNELDGLLMVRVTHHLKNMDKAIAELYRVLKPGGVAVIEVANKRTLPKMARYVTGRSKVNPFDRKVANYKNISKDGFYNYHPKYVEEIFAKTGFKTEKVLSVSNFRSKGLKKIFGTKNLVKMEDSAQQLLAGVRFAPSIYYKLRKPEE</sequence>
<accession>A0ABY0FLV1</accession>
<dbReference type="PANTHER" id="PTHR43591">
    <property type="entry name" value="METHYLTRANSFERASE"/>
    <property type="match status" value="1"/>
</dbReference>
<keyword evidence="3" id="KW-1185">Reference proteome</keyword>
<evidence type="ECO:0000313" key="2">
    <source>
        <dbReference type="EMBL" id="RYC74787.1"/>
    </source>
</evidence>
<feature type="domain" description="Methyltransferase type 11" evidence="1">
    <location>
        <begin position="51"/>
        <end position="142"/>
    </location>
</feature>
<gene>
    <name evidence="2" type="ORF">G3RUM_00331</name>
</gene>
<reference evidence="2 3" key="2">
    <citation type="journal article" date="2020" name="Cell Rep.">
        <title>Acquisition and Adaptation of Ultra-small Parasitic Reduced Genome Bacteria to Mammalian Hosts.</title>
        <authorList>
            <person name="McLean J.S."/>
            <person name="Bor B."/>
            <person name="Kerns K.A."/>
            <person name="Liu Q."/>
            <person name="To T.T."/>
            <person name="Solden L."/>
            <person name="Hendrickson E.L."/>
            <person name="Wrighton K."/>
            <person name="Shi W."/>
            <person name="He X."/>
        </authorList>
    </citation>
    <scope>NUCLEOTIDE SEQUENCE [LARGE SCALE GENOMIC DNA]</scope>
    <source>
        <strain evidence="2 3">TM7_G3_2_Rum_HOT_351B</strain>
    </source>
</reference>
<dbReference type="Gene3D" id="3.40.50.150">
    <property type="entry name" value="Vaccinia Virus protein VP39"/>
    <property type="match status" value="1"/>
</dbReference>
<dbReference type="InterPro" id="IPR029063">
    <property type="entry name" value="SAM-dependent_MTases_sf"/>
</dbReference>
<dbReference type="EC" id="2.1.1.-" evidence="2"/>
<dbReference type="GO" id="GO:0008168">
    <property type="term" value="F:methyltransferase activity"/>
    <property type="evidence" value="ECO:0007669"/>
    <property type="project" value="UniProtKB-KW"/>
</dbReference>
<name>A0ABY0FLV1_9BACT</name>
<proteinExistence type="predicted"/>
<organism evidence="2 3">
    <name type="scientific">Candidatus Nanosyncoccus alces</name>
    <dbReference type="NCBI Taxonomy" id="2171997"/>
    <lineage>
        <taxon>Bacteria</taxon>
        <taxon>Candidatus Saccharimonadota</taxon>
        <taxon>Candidatus Nanosyncoccalia</taxon>
        <taxon>Candidatus Nanosyncoccales</taxon>
        <taxon>Candidatus Nanosyncoccaceae</taxon>
        <taxon>Candidatus Nanosyncoccus</taxon>
    </lineage>
</organism>
<keyword evidence="2" id="KW-0489">Methyltransferase</keyword>